<dbReference type="AlphaFoldDB" id="A0A3N6P8W8"/>
<gene>
    <name evidence="2" type="ORF">EA473_09650</name>
</gene>
<comment type="caution">
    <text evidence="2">The sequence shown here is derived from an EMBL/GenBank/DDBJ whole genome shotgun (WGS) entry which is preliminary data.</text>
</comment>
<accession>A0A3N6P8W8</accession>
<keyword evidence="1" id="KW-0472">Membrane</keyword>
<feature type="transmembrane region" description="Helical" evidence="1">
    <location>
        <begin position="40"/>
        <end position="58"/>
    </location>
</feature>
<reference evidence="2 3" key="1">
    <citation type="submission" date="2018-10" db="EMBL/GenBank/DDBJ databases">
        <title>Natrarchaeobius chitinivorans gen. nov., sp. nov., and Natrarchaeobius haloalkaliphilus sp. nov., alkaliphilic, chitin-utilizing haloarchaea from hypersaline alkaline lakes.</title>
        <authorList>
            <person name="Sorokin D.Y."/>
            <person name="Elcheninov A.G."/>
            <person name="Kostrikina N.A."/>
            <person name="Bale N.J."/>
            <person name="Sinninghe Damste J.S."/>
            <person name="Khijniak T.V."/>
            <person name="Kublanov I.V."/>
            <person name="Toshchakov S.V."/>
        </authorList>
    </citation>
    <scope>NUCLEOTIDE SEQUENCE [LARGE SCALE GENOMIC DNA]</scope>
    <source>
        <strain evidence="2 3">AArcht4T</strain>
    </source>
</reference>
<evidence type="ECO:0000313" key="3">
    <source>
        <dbReference type="Proteomes" id="UP000282323"/>
    </source>
</evidence>
<dbReference type="Proteomes" id="UP000282323">
    <property type="component" value="Unassembled WGS sequence"/>
</dbReference>
<dbReference type="RefSeq" id="WP_124195417.1">
    <property type="nucleotide sequence ID" value="NZ_REGA01000006.1"/>
</dbReference>
<dbReference type="EMBL" id="REGA01000006">
    <property type="protein sequence ID" value="RQG95199.1"/>
    <property type="molecule type" value="Genomic_DNA"/>
</dbReference>
<evidence type="ECO:0000313" key="2">
    <source>
        <dbReference type="EMBL" id="RQG95199.1"/>
    </source>
</evidence>
<organism evidence="2 3">
    <name type="scientific">Natrarchaeobius chitinivorans</name>
    <dbReference type="NCBI Taxonomy" id="1679083"/>
    <lineage>
        <taxon>Archaea</taxon>
        <taxon>Methanobacteriati</taxon>
        <taxon>Methanobacteriota</taxon>
        <taxon>Stenosarchaea group</taxon>
        <taxon>Halobacteria</taxon>
        <taxon>Halobacteriales</taxon>
        <taxon>Natrialbaceae</taxon>
        <taxon>Natrarchaeobius</taxon>
    </lineage>
</organism>
<feature type="transmembrane region" description="Helical" evidence="1">
    <location>
        <begin position="15"/>
        <end position="33"/>
    </location>
</feature>
<name>A0A3N6P8W8_NATCH</name>
<evidence type="ECO:0000256" key="1">
    <source>
        <dbReference type="SAM" id="Phobius"/>
    </source>
</evidence>
<keyword evidence="1" id="KW-1133">Transmembrane helix</keyword>
<keyword evidence="3" id="KW-1185">Reference proteome</keyword>
<proteinExistence type="predicted"/>
<keyword evidence="1" id="KW-0812">Transmembrane</keyword>
<dbReference type="OrthoDB" id="263271at2157"/>
<protein>
    <submittedName>
        <fullName evidence="2">Uncharacterized protein</fullName>
    </submittedName>
</protein>
<sequence>MGETSSPEFVVDEKIEVAMLLAGVFAVVTAAYYTGRTGNGGPLMGMSVGLLLIVLFVTSE</sequence>